<evidence type="ECO:0000259" key="7">
    <source>
        <dbReference type="PROSITE" id="PS50850"/>
    </source>
</evidence>
<feature type="transmembrane region" description="Helical" evidence="6">
    <location>
        <begin position="299"/>
        <end position="316"/>
    </location>
</feature>
<dbReference type="RefSeq" id="WP_386820354.1">
    <property type="nucleotide sequence ID" value="NZ_JBHUIT010000017.1"/>
</dbReference>
<feature type="transmembrane region" description="Helical" evidence="6">
    <location>
        <begin position="77"/>
        <end position="104"/>
    </location>
</feature>
<feature type="transmembrane region" description="Helical" evidence="6">
    <location>
        <begin position="254"/>
        <end position="279"/>
    </location>
</feature>
<keyword evidence="4 6" id="KW-1133">Transmembrane helix</keyword>
<evidence type="ECO:0000256" key="4">
    <source>
        <dbReference type="ARBA" id="ARBA00022989"/>
    </source>
</evidence>
<organism evidence="8 9">
    <name type="scientific">Luteolibacter algae</name>
    <dbReference type="NCBI Taxonomy" id="454151"/>
    <lineage>
        <taxon>Bacteria</taxon>
        <taxon>Pseudomonadati</taxon>
        <taxon>Verrucomicrobiota</taxon>
        <taxon>Verrucomicrobiia</taxon>
        <taxon>Verrucomicrobiales</taxon>
        <taxon>Verrucomicrobiaceae</taxon>
        <taxon>Luteolibacter</taxon>
    </lineage>
</organism>
<protein>
    <submittedName>
        <fullName evidence="8">MFS transporter</fullName>
    </submittedName>
</protein>
<feature type="transmembrane region" description="Helical" evidence="6">
    <location>
        <begin position="161"/>
        <end position="181"/>
    </location>
</feature>
<evidence type="ECO:0000256" key="5">
    <source>
        <dbReference type="ARBA" id="ARBA00023136"/>
    </source>
</evidence>
<dbReference type="SUPFAM" id="SSF103473">
    <property type="entry name" value="MFS general substrate transporter"/>
    <property type="match status" value="1"/>
</dbReference>
<feature type="transmembrane region" description="Helical" evidence="6">
    <location>
        <begin position="364"/>
        <end position="383"/>
    </location>
</feature>
<name>A0ABW5D866_9BACT</name>
<dbReference type="PANTHER" id="PTHR11662:SF399">
    <property type="entry name" value="FI19708P1-RELATED"/>
    <property type="match status" value="1"/>
</dbReference>
<dbReference type="InterPro" id="IPR020846">
    <property type="entry name" value="MFS_dom"/>
</dbReference>
<gene>
    <name evidence="8" type="ORF">ACFSSA_10285</name>
</gene>
<dbReference type="InterPro" id="IPR050382">
    <property type="entry name" value="MFS_Na/Anion_cotransporter"/>
</dbReference>
<comment type="caution">
    <text evidence="8">The sequence shown here is derived from an EMBL/GenBank/DDBJ whole genome shotgun (WGS) entry which is preliminary data.</text>
</comment>
<dbReference type="Gene3D" id="1.20.1250.20">
    <property type="entry name" value="MFS general substrate transporter like domains"/>
    <property type="match status" value="2"/>
</dbReference>
<feature type="transmembrane region" description="Helical" evidence="6">
    <location>
        <begin position="42"/>
        <end position="65"/>
    </location>
</feature>
<dbReference type="InterPro" id="IPR011701">
    <property type="entry name" value="MFS"/>
</dbReference>
<feature type="transmembrane region" description="Helical" evidence="6">
    <location>
        <begin position="389"/>
        <end position="407"/>
    </location>
</feature>
<dbReference type="PANTHER" id="PTHR11662">
    <property type="entry name" value="SOLUTE CARRIER FAMILY 17"/>
    <property type="match status" value="1"/>
</dbReference>
<sequence>MPVRLLLLTGTFLISLLLYIDRTCIQVAGDAIKRDLNLTDTQFGWILSIFTLGYALGQTPSGILADRHGPRKLLTGVIGLWSVLTAVTASGFNFISMMVIRFLFGASEAGAFPGMARATLNWFPVKERGLVTGINFSASRLGGAAALPLMVWLIEAAGWKGSFHILGGIGVIFAIVWFLLFRDTPEEAKNISGKERDYIIEHRQKINRSADAPEVGFGQLVSDRNVILLMAQYFCSNFTFFFCLSWLFKYVKDTYGLAAADTALLAALPLLGGAAGNWFSGWLVDRLYQSKGVTISRRIPAIVGFVLATAGLLLSLQMATAFPAVICLTIAVFGADMTLASSWSCCVDIGGKSSGAVSGTMNMAGNLGSFATSLAFPYLLAWFGSTTPFFFIAASLNAAAVIFWFMIRPDEGFDARSFRP</sequence>
<accession>A0ABW5D866</accession>
<evidence type="ECO:0000256" key="1">
    <source>
        <dbReference type="ARBA" id="ARBA00004651"/>
    </source>
</evidence>
<evidence type="ECO:0000313" key="9">
    <source>
        <dbReference type="Proteomes" id="UP001597375"/>
    </source>
</evidence>
<feature type="transmembrane region" description="Helical" evidence="6">
    <location>
        <begin position="226"/>
        <end position="248"/>
    </location>
</feature>
<keyword evidence="9" id="KW-1185">Reference proteome</keyword>
<dbReference type="InterPro" id="IPR000849">
    <property type="entry name" value="Sugar_P_transporter"/>
</dbReference>
<reference evidence="9" key="1">
    <citation type="journal article" date="2019" name="Int. J. Syst. Evol. Microbiol.">
        <title>The Global Catalogue of Microorganisms (GCM) 10K type strain sequencing project: providing services to taxonomists for standard genome sequencing and annotation.</title>
        <authorList>
            <consortium name="The Broad Institute Genomics Platform"/>
            <consortium name="The Broad Institute Genome Sequencing Center for Infectious Disease"/>
            <person name="Wu L."/>
            <person name="Ma J."/>
        </authorList>
    </citation>
    <scope>NUCLEOTIDE SEQUENCE [LARGE SCALE GENOMIC DNA]</scope>
    <source>
        <strain evidence="9">CGMCC 4.7106</strain>
    </source>
</reference>
<dbReference type="Pfam" id="PF07690">
    <property type="entry name" value="MFS_1"/>
    <property type="match status" value="1"/>
</dbReference>
<dbReference type="PIRSF" id="PIRSF002808">
    <property type="entry name" value="Hexose_phosphate_transp"/>
    <property type="match status" value="1"/>
</dbReference>
<dbReference type="Proteomes" id="UP001597375">
    <property type="component" value="Unassembled WGS sequence"/>
</dbReference>
<evidence type="ECO:0000256" key="3">
    <source>
        <dbReference type="ARBA" id="ARBA00022692"/>
    </source>
</evidence>
<keyword evidence="2" id="KW-1003">Cell membrane</keyword>
<dbReference type="PROSITE" id="PS50850">
    <property type="entry name" value="MFS"/>
    <property type="match status" value="1"/>
</dbReference>
<dbReference type="CDD" id="cd17319">
    <property type="entry name" value="MFS_ExuT_GudP_like"/>
    <property type="match status" value="1"/>
</dbReference>
<evidence type="ECO:0000313" key="8">
    <source>
        <dbReference type="EMBL" id="MFD2257067.1"/>
    </source>
</evidence>
<dbReference type="InterPro" id="IPR036259">
    <property type="entry name" value="MFS_trans_sf"/>
</dbReference>
<keyword evidence="3 6" id="KW-0812">Transmembrane</keyword>
<feature type="domain" description="Major facilitator superfamily (MFS) profile" evidence="7">
    <location>
        <begin position="7"/>
        <end position="412"/>
    </location>
</feature>
<proteinExistence type="predicted"/>
<dbReference type="EMBL" id="JBHUIT010000017">
    <property type="protein sequence ID" value="MFD2257067.1"/>
    <property type="molecule type" value="Genomic_DNA"/>
</dbReference>
<keyword evidence="5 6" id="KW-0472">Membrane</keyword>
<comment type="subcellular location">
    <subcellularLocation>
        <location evidence="1">Cell membrane</location>
        <topology evidence="1">Multi-pass membrane protein</topology>
    </subcellularLocation>
</comment>
<evidence type="ECO:0000256" key="6">
    <source>
        <dbReference type="SAM" id="Phobius"/>
    </source>
</evidence>
<evidence type="ECO:0000256" key="2">
    <source>
        <dbReference type="ARBA" id="ARBA00022475"/>
    </source>
</evidence>